<gene>
    <name evidence="1" type="ORF">F2P45_21075</name>
</gene>
<accession>A0ABX0NX28</accession>
<reference evidence="1 2" key="1">
    <citation type="submission" date="2019-10" db="EMBL/GenBank/DDBJ databases">
        <title>Taxonomy of Antarctic Massilia spp.: description of Massilia rubra sp. nov., Massilia aquatica sp. nov., Massilia mucilaginosa sp. nov., Massilia frigida sp. nov. isolated from streams, lakes and regoliths.</title>
        <authorList>
            <person name="Holochova P."/>
            <person name="Sedlacek I."/>
            <person name="Kralova S."/>
            <person name="Maslanova I."/>
            <person name="Busse H.-J."/>
            <person name="Stankova E."/>
            <person name="Vrbovska V."/>
            <person name="Kovarovic V."/>
            <person name="Bartak M."/>
            <person name="Svec P."/>
            <person name="Pantucek R."/>
        </authorList>
    </citation>
    <scope>NUCLEOTIDE SEQUENCE [LARGE SCALE GENOMIC DNA]</scope>
    <source>
        <strain evidence="1 2">CCM 8733</strain>
    </source>
</reference>
<comment type="caution">
    <text evidence="1">The sequence shown here is derived from an EMBL/GenBank/DDBJ whole genome shotgun (WGS) entry which is preliminary data.</text>
</comment>
<protein>
    <submittedName>
        <fullName evidence="1">DUF3460 family protein</fullName>
    </submittedName>
</protein>
<organism evidence="1 2">
    <name type="scientific">Massilia mucilaginosa</name>
    <dbReference type="NCBI Taxonomy" id="2609282"/>
    <lineage>
        <taxon>Bacteria</taxon>
        <taxon>Pseudomonadati</taxon>
        <taxon>Pseudomonadota</taxon>
        <taxon>Betaproteobacteria</taxon>
        <taxon>Burkholderiales</taxon>
        <taxon>Oxalobacteraceae</taxon>
        <taxon>Telluria group</taxon>
        <taxon>Massilia</taxon>
    </lineage>
</organism>
<evidence type="ECO:0000313" key="1">
    <source>
        <dbReference type="EMBL" id="NHZ91478.1"/>
    </source>
</evidence>
<dbReference type="Pfam" id="PF11943">
    <property type="entry name" value="DUF3460"/>
    <property type="match status" value="1"/>
</dbReference>
<dbReference type="InterPro" id="IPR021853">
    <property type="entry name" value="DUF3460"/>
</dbReference>
<evidence type="ECO:0000313" key="2">
    <source>
        <dbReference type="Proteomes" id="UP000609726"/>
    </source>
</evidence>
<dbReference type="Proteomes" id="UP000609726">
    <property type="component" value="Unassembled WGS sequence"/>
</dbReference>
<dbReference type="EMBL" id="WHJH01000030">
    <property type="protein sequence ID" value="NHZ91478.1"/>
    <property type="molecule type" value="Genomic_DNA"/>
</dbReference>
<sequence>MMKHTEKYGPASRAYVSEFDQFMHDFLARHPEVEEDRRRGWDIWWDHRVDLDELDQQRENAVSVKPYVYD</sequence>
<name>A0ABX0NX28_9BURK</name>
<proteinExistence type="predicted"/>
<keyword evidence="2" id="KW-1185">Reference proteome</keyword>